<feature type="transmembrane region" description="Helical" evidence="1">
    <location>
        <begin position="133"/>
        <end position="155"/>
    </location>
</feature>
<dbReference type="Proteomes" id="UP001049176">
    <property type="component" value="Chromosome 7"/>
</dbReference>
<protein>
    <submittedName>
        <fullName evidence="2">Uncharacterized protein</fullName>
    </submittedName>
</protein>
<sequence length="359" mass="40130">MASTVPVATAQLIGTFVETFSYGIYIAIFPRCMAIFWNRYKGRQGQIGSSVAIYFILTMVLLLLVITLHVVTNLTRAFQAFTANITVGGAAEVYFKNGNTSLNMCKVASNVTVTLIGDLVMLYRTSIIWRQTWWILILPTCLFFFNIAMSAWHTWSVGEAQPGSSILNSATYERSLYFFAATLAFNFVCTILVIVKLWRTRRGFKFVAVNRPRWRYYGVSSHQVTKMFAIILESAAIYSAALVCLIGTALVHHSAYFILYNSMPPLVGSVFSFVILRSTVQDDNDPVTGTQTSSFTSANVNGGAWALRPISSPLQVHITHDVIKRMPENDSWDAELGDESPVERVRENMVRTLRCTGDD</sequence>
<feature type="transmembrane region" description="Helical" evidence="1">
    <location>
        <begin position="257"/>
        <end position="276"/>
    </location>
</feature>
<keyword evidence="1" id="KW-0812">Transmembrane</keyword>
<keyword evidence="1" id="KW-1133">Transmembrane helix</keyword>
<dbReference type="OrthoDB" id="2751465at2759"/>
<dbReference type="RefSeq" id="XP_043006704.1">
    <property type="nucleotide sequence ID" value="XM_043156889.1"/>
</dbReference>
<proteinExistence type="predicted"/>
<accession>A0A9P7RUW9</accession>
<gene>
    <name evidence="2" type="ORF">E1B28_011834</name>
</gene>
<dbReference type="KEGG" id="more:E1B28_011834"/>
<feature type="transmembrane region" description="Helical" evidence="1">
    <location>
        <begin position="51"/>
        <end position="71"/>
    </location>
</feature>
<keyword evidence="1" id="KW-0472">Membrane</keyword>
<keyword evidence="3" id="KW-1185">Reference proteome</keyword>
<comment type="caution">
    <text evidence="2">The sequence shown here is derived from an EMBL/GenBank/DDBJ whole genome shotgun (WGS) entry which is preliminary data.</text>
</comment>
<feature type="transmembrane region" description="Helical" evidence="1">
    <location>
        <begin position="20"/>
        <end position="39"/>
    </location>
</feature>
<name>A0A9P7RUW9_9AGAR</name>
<feature type="transmembrane region" description="Helical" evidence="1">
    <location>
        <begin position="227"/>
        <end position="251"/>
    </location>
</feature>
<organism evidence="2 3">
    <name type="scientific">Marasmius oreades</name>
    <name type="common">fairy-ring Marasmius</name>
    <dbReference type="NCBI Taxonomy" id="181124"/>
    <lineage>
        <taxon>Eukaryota</taxon>
        <taxon>Fungi</taxon>
        <taxon>Dikarya</taxon>
        <taxon>Basidiomycota</taxon>
        <taxon>Agaricomycotina</taxon>
        <taxon>Agaricomycetes</taxon>
        <taxon>Agaricomycetidae</taxon>
        <taxon>Agaricales</taxon>
        <taxon>Marasmiineae</taxon>
        <taxon>Marasmiaceae</taxon>
        <taxon>Marasmius</taxon>
    </lineage>
</organism>
<dbReference type="AlphaFoldDB" id="A0A9P7RUW9"/>
<reference evidence="2" key="1">
    <citation type="journal article" date="2021" name="Genome Biol. Evol.">
        <title>The assembled and annotated genome of the fairy-ring fungus Marasmius oreades.</title>
        <authorList>
            <person name="Hiltunen M."/>
            <person name="Ament-Velasquez S.L."/>
            <person name="Johannesson H."/>
        </authorList>
    </citation>
    <scope>NUCLEOTIDE SEQUENCE</scope>
    <source>
        <strain evidence="2">03SP1</strain>
    </source>
</reference>
<dbReference type="EMBL" id="CM032187">
    <property type="protein sequence ID" value="KAG7090234.1"/>
    <property type="molecule type" value="Genomic_DNA"/>
</dbReference>
<evidence type="ECO:0000313" key="2">
    <source>
        <dbReference type="EMBL" id="KAG7090234.1"/>
    </source>
</evidence>
<dbReference type="GeneID" id="66080909"/>
<evidence type="ECO:0000256" key="1">
    <source>
        <dbReference type="SAM" id="Phobius"/>
    </source>
</evidence>
<feature type="transmembrane region" description="Helical" evidence="1">
    <location>
        <begin position="175"/>
        <end position="195"/>
    </location>
</feature>
<evidence type="ECO:0000313" key="3">
    <source>
        <dbReference type="Proteomes" id="UP001049176"/>
    </source>
</evidence>